<dbReference type="InterPro" id="IPR016067">
    <property type="entry name" value="S-AdoMet_deCO2ase_core"/>
</dbReference>
<keyword evidence="9" id="KW-0704">Schiff base</keyword>
<keyword evidence="10" id="KW-0670">Pyruvate</keyword>
<evidence type="ECO:0000256" key="2">
    <source>
        <dbReference type="ARBA" id="ARBA00022691"/>
    </source>
</evidence>
<keyword evidence="2" id="KW-0949">S-adenosyl-L-methionine</keyword>
<dbReference type="EMBL" id="CP017019">
    <property type="protein sequence ID" value="AOQ24711.1"/>
    <property type="molecule type" value="Genomic_DNA"/>
</dbReference>
<evidence type="ECO:0000313" key="14">
    <source>
        <dbReference type="Proteomes" id="UP000322283"/>
    </source>
</evidence>
<keyword evidence="8 11" id="KW-0456">Lyase</keyword>
<evidence type="ECO:0000256" key="1">
    <source>
        <dbReference type="ARBA" id="ARBA00001928"/>
    </source>
</evidence>
<evidence type="ECO:0000313" key="12">
    <source>
        <dbReference type="EMBL" id="TYL12814.1"/>
    </source>
</evidence>
<evidence type="ECO:0000313" key="13">
    <source>
        <dbReference type="Proteomes" id="UP000094598"/>
    </source>
</evidence>
<dbReference type="Pfam" id="PF02675">
    <property type="entry name" value="AdoMet_dc"/>
    <property type="match status" value="1"/>
</dbReference>
<dbReference type="Proteomes" id="UP000322283">
    <property type="component" value="Unassembled WGS sequence"/>
</dbReference>
<evidence type="ECO:0000256" key="6">
    <source>
        <dbReference type="ARBA" id="ARBA00023115"/>
    </source>
</evidence>
<keyword evidence="4" id="KW-0068">Autocatalytic cleavage</keyword>
<dbReference type="NCBIfam" id="TIGR03330">
    <property type="entry name" value="SAM_DCase_Bsu"/>
    <property type="match status" value="1"/>
</dbReference>
<keyword evidence="5" id="KW-0745">Spermidine biosynthesis</keyword>
<accession>A0AAC9HKD7</accession>
<gene>
    <name evidence="11" type="primary">speH_2</name>
    <name evidence="11" type="ORF">Maut_02283</name>
    <name evidence="12" type="ORF">MTAT_20560</name>
</gene>
<keyword evidence="14" id="KW-1185">Reference proteome</keyword>
<evidence type="ECO:0000256" key="9">
    <source>
        <dbReference type="ARBA" id="ARBA00023270"/>
    </source>
</evidence>
<organism evidence="11 13">
    <name type="scientific">Neomoorella thermoacetica</name>
    <name type="common">Clostridium thermoaceticum</name>
    <dbReference type="NCBI Taxonomy" id="1525"/>
    <lineage>
        <taxon>Bacteria</taxon>
        <taxon>Bacillati</taxon>
        <taxon>Bacillota</taxon>
        <taxon>Clostridia</taxon>
        <taxon>Neomoorellales</taxon>
        <taxon>Neomoorellaceae</taxon>
        <taxon>Neomoorella</taxon>
    </lineage>
</organism>
<evidence type="ECO:0000256" key="3">
    <source>
        <dbReference type="ARBA" id="ARBA00022793"/>
    </source>
</evidence>
<reference evidence="11 13" key="1">
    <citation type="submission" date="2016-08" db="EMBL/GenBank/DDBJ databases">
        <title>Moorella thermoacetica DSM 103132.</title>
        <authorList>
            <person name="Jendresen C.B."/>
            <person name="Redl S.M."/>
            <person name="Jensen T.O."/>
            <person name="Nielsen A.T."/>
        </authorList>
    </citation>
    <scope>NUCLEOTIDE SEQUENCE [LARGE SCALE GENOMIC DNA]</scope>
    <source>
        <strain evidence="11 13">DSM 103132</strain>
    </source>
</reference>
<evidence type="ECO:0000256" key="5">
    <source>
        <dbReference type="ARBA" id="ARBA00023066"/>
    </source>
</evidence>
<dbReference type="EC" id="4.1.1.50" evidence="11"/>
<dbReference type="Gene3D" id="3.30.160.750">
    <property type="match status" value="1"/>
</dbReference>
<proteinExistence type="predicted"/>
<dbReference type="InterPro" id="IPR017716">
    <property type="entry name" value="S-AdoMet_deCOase_pro-enz"/>
</dbReference>
<evidence type="ECO:0000256" key="4">
    <source>
        <dbReference type="ARBA" id="ARBA00022813"/>
    </source>
</evidence>
<evidence type="ECO:0000313" key="11">
    <source>
        <dbReference type="EMBL" id="AOQ24711.1"/>
    </source>
</evidence>
<reference evidence="12 14" key="2">
    <citation type="submission" date="2019-05" db="EMBL/GenBank/DDBJ databases">
        <title>Genome sequence of Moorella thermoacetica ATCC 33924.</title>
        <authorList>
            <person name="Poehlein A."/>
            <person name="Bengelsdorf F.R."/>
            <person name="Duerre P."/>
            <person name="Daniel R."/>
        </authorList>
    </citation>
    <scope>NUCLEOTIDE SEQUENCE [LARGE SCALE GENOMIC DNA]</scope>
    <source>
        <strain evidence="12 14">ATCC 33924</strain>
    </source>
</reference>
<dbReference type="GO" id="GO:0008295">
    <property type="term" value="P:spermidine biosynthetic process"/>
    <property type="evidence" value="ECO:0007669"/>
    <property type="project" value="UniProtKB-KW"/>
</dbReference>
<dbReference type="InterPro" id="IPR042284">
    <property type="entry name" value="AdoMetDC_N"/>
</dbReference>
<dbReference type="AlphaFoldDB" id="A0AAC9HKD7"/>
<keyword evidence="6" id="KW-0620">Polyamine biosynthesis</keyword>
<keyword evidence="3" id="KW-0210">Decarboxylase</keyword>
<evidence type="ECO:0000256" key="10">
    <source>
        <dbReference type="ARBA" id="ARBA00023317"/>
    </source>
</evidence>
<keyword evidence="7" id="KW-0865">Zymogen</keyword>
<dbReference type="PANTHER" id="PTHR33866">
    <property type="entry name" value="S-ADENOSYLMETHIONINE DECARBOXYLASE PROENZYME"/>
    <property type="match status" value="1"/>
</dbReference>
<dbReference type="Gene3D" id="3.30.360.110">
    <property type="entry name" value="S-adenosylmethionine decarboxylase domain"/>
    <property type="match status" value="1"/>
</dbReference>
<name>A0AAC9HKD7_NEOTH</name>
<protein>
    <submittedName>
        <fullName evidence="11">S-adenosylmethionine decarboxylase proenzyme</fullName>
        <ecNumber evidence="11">4.1.1.50</ecNumber>
    </submittedName>
</protein>
<dbReference type="SUPFAM" id="SSF56276">
    <property type="entry name" value="S-adenosylmethionine decarboxylase"/>
    <property type="match status" value="1"/>
</dbReference>
<evidence type="ECO:0000256" key="7">
    <source>
        <dbReference type="ARBA" id="ARBA00023145"/>
    </source>
</evidence>
<dbReference type="InterPro" id="IPR003826">
    <property type="entry name" value="AdoMetDC_fam_prok"/>
</dbReference>
<dbReference type="Proteomes" id="UP000094598">
    <property type="component" value="Chromosome"/>
</dbReference>
<dbReference type="PANTHER" id="PTHR33866:SF2">
    <property type="entry name" value="S-ADENOSYLMETHIONINE DECARBOXYLASE PROENZYME"/>
    <property type="match status" value="1"/>
</dbReference>
<sequence length="118" mass="13049">MLDTRGWHVVADFWGVPDEVINDTRLIKQAAIRAAAFGQMRVLDMVEHKFYPLGYTLLLLLAESHLSVHTYPEHNYIALDIFTCGSGLADAACECLSTILHPAKTNIVVLRRGDVGGI</sequence>
<evidence type="ECO:0000256" key="8">
    <source>
        <dbReference type="ARBA" id="ARBA00023239"/>
    </source>
</evidence>
<dbReference type="GO" id="GO:0005829">
    <property type="term" value="C:cytosol"/>
    <property type="evidence" value="ECO:0007669"/>
    <property type="project" value="TreeGrafter"/>
</dbReference>
<dbReference type="InterPro" id="IPR042286">
    <property type="entry name" value="AdoMetDC_C"/>
</dbReference>
<comment type="cofactor">
    <cofactor evidence="1">
        <name>pyruvate</name>
        <dbReference type="ChEBI" id="CHEBI:15361"/>
    </cofactor>
</comment>
<dbReference type="RefSeq" id="WP_069590515.1">
    <property type="nucleotide sequence ID" value="NZ_CP017019.1"/>
</dbReference>
<dbReference type="GO" id="GO:0004014">
    <property type="term" value="F:adenosylmethionine decarboxylase activity"/>
    <property type="evidence" value="ECO:0007669"/>
    <property type="project" value="UniProtKB-EC"/>
</dbReference>
<dbReference type="EMBL" id="VCDX01000006">
    <property type="protein sequence ID" value="TYL12814.1"/>
    <property type="molecule type" value="Genomic_DNA"/>
</dbReference>